<reference evidence="1 2" key="1">
    <citation type="submission" date="2020-03" db="EMBL/GenBank/DDBJ databases">
        <title>Genomic Encyclopedia of Type Strains, Phase IV (KMG-IV): sequencing the most valuable type-strain genomes for metagenomic binning, comparative biology and taxonomic classification.</title>
        <authorList>
            <person name="Goeker M."/>
        </authorList>
    </citation>
    <scope>NUCLEOTIDE SEQUENCE [LARGE SCALE GENOMIC DNA]</scope>
    <source>
        <strain evidence="1 2">DSM 29762</strain>
    </source>
</reference>
<keyword evidence="2" id="KW-1185">Reference proteome</keyword>
<accession>A0A846QXC8</accession>
<evidence type="ECO:0000313" key="2">
    <source>
        <dbReference type="Proteomes" id="UP000590442"/>
    </source>
</evidence>
<evidence type="ECO:0000313" key="1">
    <source>
        <dbReference type="EMBL" id="NJB71590.1"/>
    </source>
</evidence>
<protein>
    <submittedName>
        <fullName evidence="1">Uncharacterized protein</fullName>
    </submittedName>
</protein>
<sequence>MNKATTPNGNKLSAFFCNIFGHKYIVSKKVTHHIKEYKCAHCKMQVTTDVNGNLSKLTPELQEINDTLEDIFNKRHRALTTSQHQKVA</sequence>
<dbReference type="AlphaFoldDB" id="A0A846QXC8"/>
<dbReference type="Proteomes" id="UP000590442">
    <property type="component" value="Unassembled WGS sequence"/>
</dbReference>
<comment type="caution">
    <text evidence="1">The sequence shown here is derived from an EMBL/GenBank/DDBJ whole genome shotgun (WGS) entry which is preliminary data.</text>
</comment>
<name>A0A846QXC8_9FLAO</name>
<organism evidence="1 2">
    <name type="scientific">Saonia flava</name>
    <dbReference type="NCBI Taxonomy" id="523696"/>
    <lineage>
        <taxon>Bacteria</taxon>
        <taxon>Pseudomonadati</taxon>
        <taxon>Bacteroidota</taxon>
        <taxon>Flavobacteriia</taxon>
        <taxon>Flavobacteriales</taxon>
        <taxon>Flavobacteriaceae</taxon>
        <taxon>Saonia</taxon>
    </lineage>
</organism>
<dbReference type="RefSeq" id="WP_167963517.1">
    <property type="nucleotide sequence ID" value="NZ_JAATJJ010000001.1"/>
</dbReference>
<dbReference type="EMBL" id="JAATJJ010000001">
    <property type="protein sequence ID" value="NJB71590.1"/>
    <property type="molecule type" value="Genomic_DNA"/>
</dbReference>
<proteinExistence type="predicted"/>
<gene>
    <name evidence="1" type="ORF">GGR42_002052</name>
</gene>